<evidence type="ECO:0000313" key="3">
    <source>
        <dbReference type="Proteomes" id="UP000654075"/>
    </source>
</evidence>
<gene>
    <name evidence="2" type="ORF">PGLA1383_LOCUS50095</name>
</gene>
<feature type="compositionally biased region" description="Basic and acidic residues" evidence="1">
    <location>
        <begin position="13"/>
        <end position="25"/>
    </location>
</feature>
<dbReference type="EMBL" id="CAJNNV010031013">
    <property type="protein sequence ID" value="CAE8634445.1"/>
    <property type="molecule type" value="Genomic_DNA"/>
</dbReference>
<proteinExistence type="predicted"/>
<accession>A0A813H9T3</accession>
<dbReference type="Proteomes" id="UP000654075">
    <property type="component" value="Unassembled WGS sequence"/>
</dbReference>
<reference evidence="2" key="1">
    <citation type="submission" date="2021-02" db="EMBL/GenBank/DDBJ databases">
        <authorList>
            <person name="Dougan E. K."/>
            <person name="Rhodes N."/>
            <person name="Thang M."/>
            <person name="Chan C."/>
        </authorList>
    </citation>
    <scope>NUCLEOTIDE SEQUENCE</scope>
</reference>
<feature type="region of interest" description="Disordered" evidence="1">
    <location>
        <begin position="13"/>
        <end position="38"/>
    </location>
</feature>
<name>A0A813H9T3_POLGL</name>
<dbReference type="AlphaFoldDB" id="A0A813H9T3"/>
<keyword evidence="3" id="KW-1185">Reference proteome</keyword>
<evidence type="ECO:0000313" key="2">
    <source>
        <dbReference type="EMBL" id="CAE8634445.1"/>
    </source>
</evidence>
<protein>
    <submittedName>
        <fullName evidence="2">Uncharacterized protein</fullName>
    </submittedName>
</protein>
<sequence>MWIELMFVSSMADKRPQDNDKDGGGRKAKKHKLSRTEKVDNYEEGERGFLVTGLRCQDALRGAKDLRLWLEVEAEPQDTSAEQASGSGHAASLEAELAELKGGPSFRNSRTYSRSFALLIG</sequence>
<evidence type="ECO:0000256" key="1">
    <source>
        <dbReference type="SAM" id="MobiDB-lite"/>
    </source>
</evidence>
<comment type="caution">
    <text evidence="2">The sequence shown here is derived from an EMBL/GenBank/DDBJ whole genome shotgun (WGS) entry which is preliminary data.</text>
</comment>
<organism evidence="2 3">
    <name type="scientific">Polarella glacialis</name>
    <name type="common">Dinoflagellate</name>
    <dbReference type="NCBI Taxonomy" id="89957"/>
    <lineage>
        <taxon>Eukaryota</taxon>
        <taxon>Sar</taxon>
        <taxon>Alveolata</taxon>
        <taxon>Dinophyceae</taxon>
        <taxon>Suessiales</taxon>
        <taxon>Suessiaceae</taxon>
        <taxon>Polarella</taxon>
    </lineage>
</organism>
<dbReference type="OrthoDB" id="367221at2759"/>